<evidence type="ECO:0000313" key="2">
    <source>
        <dbReference type="EMBL" id="KAJ8361502.1"/>
    </source>
</evidence>
<feature type="compositionally biased region" description="Basic residues" evidence="1">
    <location>
        <begin position="31"/>
        <end position="47"/>
    </location>
</feature>
<feature type="compositionally biased region" description="Polar residues" evidence="1">
    <location>
        <begin position="21"/>
        <end position="30"/>
    </location>
</feature>
<feature type="region of interest" description="Disordered" evidence="1">
    <location>
        <begin position="21"/>
        <end position="48"/>
    </location>
</feature>
<evidence type="ECO:0000313" key="3">
    <source>
        <dbReference type="Proteomes" id="UP001152622"/>
    </source>
</evidence>
<dbReference type="AlphaFoldDB" id="A0A9Q1J1Q1"/>
<dbReference type="EMBL" id="JAINUF010000005">
    <property type="protein sequence ID" value="KAJ8361502.1"/>
    <property type="molecule type" value="Genomic_DNA"/>
</dbReference>
<protein>
    <submittedName>
        <fullName evidence="2">Uncharacterized protein</fullName>
    </submittedName>
</protein>
<evidence type="ECO:0000256" key="1">
    <source>
        <dbReference type="SAM" id="MobiDB-lite"/>
    </source>
</evidence>
<proteinExistence type="predicted"/>
<organism evidence="2 3">
    <name type="scientific">Synaphobranchus kaupii</name>
    <name type="common">Kaup's arrowtooth eel</name>
    <dbReference type="NCBI Taxonomy" id="118154"/>
    <lineage>
        <taxon>Eukaryota</taxon>
        <taxon>Metazoa</taxon>
        <taxon>Chordata</taxon>
        <taxon>Craniata</taxon>
        <taxon>Vertebrata</taxon>
        <taxon>Euteleostomi</taxon>
        <taxon>Actinopterygii</taxon>
        <taxon>Neopterygii</taxon>
        <taxon>Teleostei</taxon>
        <taxon>Anguilliformes</taxon>
        <taxon>Synaphobranchidae</taxon>
        <taxon>Synaphobranchus</taxon>
    </lineage>
</organism>
<keyword evidence="3" id="KW-1185">Reference proteome</keyword>
<sequence>MVTGGSCGELWKQKAAEGQRQQQGALYSQRQAKRVQTKRSGPKRRRSPSAYHSLVNFPLDHMRDSILEIMRAVESTAFTVLFPTGFEMQVVEMTAGPLKCHMKIPVWYTHRLWEINGLPTALGLERDACLTPHQHFLIPSEASDDGALNRTM</sequence>
<name>A0A9Q1J1Q1_SYNKA</name>
<comment type="caution">
    <text evidence="2">The sequence shown here is derived from an EMBL/GenBank/DDBJ whole genome shotgun (WGS) entry which is preliminary data.</text>
</comment>
<dbReference type="Proteomes" id="UP001152622">
    <property type="component" value="Chromosome 5"/>
</dbReference>
<gene>
    <name evidence="2" type="ORF">SKAU_G00180270</name>
</gene>
<reference evidence="2" key="1">
    <citation type="journal article" date="2023" name="Science">
        <title>Genome structures resolve the early diversification of teleost fishes.</title>
        <authorList>
            <person name="Parey E."/>
            <person name="Louis A."/>
            <person name="Montfort J."/>
            <person name="Bouchez O."/>
            <person name="Roques C."/>
            <person name="Iampietro C."/>
            <person name="Lluch J."/>
            <person name="Castinel A."/>
            <person name="Donnadieu C."/>
            <person name="Desvignes T."/>
            <person name="Floi Bucao C."/>
            <person name="Jouanno E."/>
            <person name="Wen M."/>
            <person name="Mejri S."/>
            <person name="Dirks R."/>
            <person name="Jansen H."/>
            <person name="Henkel C."/>
            <person name="Chen W.J."/>
            <person name="Zahm M."/>
            <person name="Cabau C."/>
            <person name="Klopp C."/>
            <person name="Thompson A.W."/>
            <person name="Robinson-Rechavi M."/>
            <person name="Braasch I."/>
            <person name="Lecointre G."/>
            <person name="Bobe J."/>
            <person name="Postlethwait J.H."/>
            <person name="Berthelot C."/>
            <person name="Roest Crollius H."/>
            <person name="Guiguen Y."/>
        </authorList>
    </citation>
    <scope>NUCLEOTIDE SEQUENCE</scope>
    <source>
        <strain evidence="2">WJC10195</strain>
    </source>
</reference>
<accession>A0A9Q1J1Q1</accession>